<keyword evidence="2" id="KW-1133">Transmembrane helix</keyword>
<feature type="compositionally biased region" description="Basic and acidic residues" evidence="1">
    <location>
        <begin position="82"/>
        <end position="91"/>
    </location>
</feature>
<sequence>MRLHRSVASRDPRPARASRAPRAPTRAPAKVLSQSQTWSLNSDLDPPLDPSQAEAVAAAAAAAASVPDCQQSPTQGHGACRGQKEGGKASRSEINPESMRFVPTSLTRQFISSVPAEAFPSKTKPTSSVGTIRQARRRQDTSPPPAFPAPTYTAIQDPSLGAILQPDRQTDPGTALASSTSPSTATTTTTTTTTTDATTSTNSLPTAITVTIVLATVAGLATLSLASFVLYLRWKRRRSGSSRVSSGLHLEDDSKRHCNNNNSSPSAPSPPLPPPPPPHSPVPFTASFGMGIDSISASENGTLTPPPRLLERKYHNSTKSDSSIELVRKYTHTRWGKPSSLSILSSSSPTQEPQPAAVYQPFGQREDSLFRDPRTPPLAGPSYRHGDKMNQHVFPAGSASPRTQGAVSGTPTSSSIYSNLLDSSSLTSPPRTPNVPPEVMGLASPGPPPNRALPSPPLKHWQVNPLSPPPDTEIDHIRPEDIGIAIGSPSYSNDSKRREKRPRLDESDMERLGGTYSPFKR</sequence>
<keyword evidence="2" id="KW-0812">Transmembrane</keyword>
<feature type="compositionally biased region" description="Pro residues" evidence="1">
    <location>
        <begin position="267"/>
        <end position="281"/>
    </location>
</feature>
<feature type="region of interest" description="Disordered" evidence="1">
    <location>
        <begin position="364"/>
        <end position="521"/>
    </location>
</feature>
<proteinExistence type="predicted"/>
<feature type="region of interest" description="Disordered" evidence="1">
    <location>
        <begin position="241"/>
        <end position="325"/>
    </location>
</feature>
<feature type="region of interest" description="Disordered" evidence="1">
    <location>
        <begin position="1"/>
        <end position="97"/>
    </location>
</feature>
<feature type="compositionally biased region" description="Low complexity" evidence="1">
    <location>
        <begin position="174"/>
        <end position="201"/>
    </location>
</feature>
<dbReference type="EMBL" id="JASWJB010000215">
    <property type="protein sequence ID" value="KAK2593368.1"/>
    <property type="molecule type" value="Genomic_DNA"/>
</dbReference>
<evidence type="ECO:0000313" key="3">
    <source>
        <dbReference type="EMBL" id="KAK2593368.1"/>
    </source>
</evidence>
<dbReference type="AlphaFoldDB" id="A0AAJ0FW38"/>
<accession>A0AAJ0FW38</accession>
<feature type="compositionally biased region" description="Low complexity" evidence="1">
    <location>
        <begin position="53"/>
        <end position="64"/>
    </location>
</feature>
<evidence type="ECO:0000256" key="1">
    <source>
        <dbReference type="SAM" id="MobiDB-lite"/>
    </source>
</evidence>
<keyword evidence="2" id="KW-0472">Membrane</keyword>
<gene>
    <name evidence="3" type="ORF">QQS21_008943</name>
</gene>
<feature type="region of interest" description="Disordered" evidence="1">
    <location>
        <begin position="337"/>
        <end position="356"/>
    </location>
</feature>
<evidence type="ECO:0000256" key="2">
    <source>
        <dbReference type="SAM" id="Phobius"/>
    </source>
</evidence>
<feature type="compositionally biased region" description="Polar residues" evidence="1">
    <location>
        <begin position="400"/>
        <end position="412"/>
    </location>
</feature>
<feature type="compositionally biased region" description="Low complexity" evidence="1">
    <location>
        <begin position="413"/>
        <end position="426"/>
    </location>
</feature>
<feature type="transmembrane region" description="Helical" evidence="2">
    <location>
        <begin position="207"/>
        <end position="232"/>
    </location>
</feature>
<feature type="region of interest" description="Disordered" evidence="1">
    <location>
        <begin position="118"/>
        <end position="201"/>
    </location>
</feature>
<evidence type="ECO:0000313" key="4">
    <source>
        <dbReference type="Proteomes" id="UP001251528"/>
    </source>
</evidence>
<dbReference type="Proteomes" id="UP001251528">
    <property type="component" value="Unassembled WGS sequence"/>
</dbReference>
<protein>
    <submittedName>
        <fullName evidence="3">Uncharacterized protein</fullName>
    </submittedName>
</protein>
<comment type="caution">
    <text evidence="3">The sequence shown here is derived from an EMBL/GenBank/DDBJ whole genome shotgun (WGS) entry which is preliminary data.</text>
</comment>
<feature type="compositionally biased region" description="Pro residues" evidence="1">
    <location>
        <begin position="445"/>
        <end position="457"/>
    </location>
</feature>
<feature type="compositionally biased region" description="Basic and acidic residues" evidence="1">
    <location>
        <begin position="364"/>
        <end position="374"/>
    </location>
</feature>
<feature type="compositionally biased region" description="Polar residues" evidence="1">
    <location>
        <begin position="32"/>
        <end position="42"/>
    </location>
</feature>
<feature type="compositionally biased region" description="Basic and acidic residues" evidence="1">
    <location>
        <begin position="494"/>
        <end position="511"/>
    </location>
</feature>
<name>A0AAJ0FW38_9HYPO</name>
<feature type="compositionally biased region" description="Low complexity" evidence="1">
    <location>
        <begin position="339"/>
        <end position="348"/>
    </location>
</feature>
<feature type="compositionally biased region" description="Low complexity" evidence="1">
    <location>
        <begin position="15"/>
        <end position="29"/>
    </location>
</feature>
<organism evidence="3 4">
    <name type="scientific">Conoideocrella luteorostrata</name>
    <dbReference type="NCBI Taxonomy" id="1105319"/>
    <lineage>
        <taxon>Eukaryota</taxon>
        <taxon>Fungi</taxon>
        <taxon>Dikarya</taxon>
        <taxon>Ascomycota</taxon>
        <taxon>Pezizomycotina</taxon>
        <taxon>Sordariomycetes</taxon>
        <taxon>Hypocreomycetidae</taxon>
        <taxon>Hypocreales</taxon>
        <taxon>Clavicipitaceae</taxon>
        <taxon>Conoideocrella</taxon>
    </lineage>
</organism>
<reference evidence="3" key="1">
    <citation type="submission" date="2023-06" db="EMBL/GenBank/DDBJ databases">
        <title>Conoideocrella luteorostrata (Hypocreales: Clavicipitaceae), a potential biocontrol fungus for elongate hemlock scale in United States Christmas tree production areas.</title>
        <authorList>
            <person name="Barrett H."/>
            <person name="Lovett B."/>
            <person name="Macias A.M."/>
            <person name="Stajich J.E."/>
            <person name="Kasson M.T."/>
        </authorList>
    </citation>
    <scope>NUCLEOTIDE SEQUENCE</scope>
    <source>
        <strain evidence="3">ARSEF 14590</strain>
    </source>
</reference>
<keyword evidence="4" id="KW-1185">Reference proteome</keyword>